<gene>
    <name evidence="1" type="ORF">C0W41_21095</name>
</gene>
<reference evidence="1 2" key="1">
    <citation type="submission" date="2018-01" db="EMBL/GenBank/DDBJ databases">
        <title>Whole genome sequencing of Histamine producing bacteria.</title>
        <authorList>
            <person name="Butler K."/>
        </authorList>
    </citation>
    <scope>NUCLEOTIDE SEQUENCE [LARGE SCALE GENOMIC DNA]</scope>
    <source>
        <strain evidence="1 2">A2-1</strain>
    </source>
</reference>
<dbReference type="GeneID" id="61231636"/>
<dbReference type="AlphaFoldDB" id="A0A855S6U0"/>
<dbReference type="Proteomes" id="UP000241440">
    <property type="component" value="Unassembled WGS sequence"/>
</dbReference>
<comment type="caution">
    <text evidence="1">The sequence shown here is derived from an EMBL/GenBank/DDBJ whole genome shotgun (WGS) entry which is preliminary data.</text>
</comment>
<protein>
    <recommendedName>
        <fullName evidence="3">DUF4276 family protein</fullName>
    </recommendedName>
</protein>
<dbReference type="EMBL" id="PYOY01000019">
    <property type="protein sequence ID" value="PSX03050.1"/>
    <property type="molecule type" value="Genomic_DNA"/>
</dbReference>
<dbReference type="RefSeq" id="WP_045137471.1">
    <property type="nucleotide sequence ID" value="NZ_JZSZ01000024.1"/>
</dbReference>
<name>A0A855S6U0_PHOAN</name>
<accession>A0A855S6U0</accession>
<organism evidence="1 2">
    <name type="scientific">Photobacterium angustum</name>
    <dbReference type="NCBI Taxonomy" id="661"/>
    <lineage>
        <taxon>Bacteria</taxon>
        <taxon>Pseudomonadati</taxon>
        <taxon>Pseudomonadota</taxon>
        <taxon>Gammaproteobacteria</taxon>
        <taxon>Vibrionales</taxon>
        <taxon>Vibrionaceae</taxon>
        <taxon>Photobacterium</taxon>
    </lineage>
</organism>
<proteinExistence type="predicted"/>
<evidence type="ECO:0000313" key="1">
    <source>
        <dbReference type="EMBL" id="PSX03050.1"/>
    </source>
</evidence>
<evidence type="ECO:0000313" key="2">
    <source>
        <dbReference type="Proteomes" id="UP000241440"/>
    </source>
</evidence>
<evidence type="ECO:0008006" key="3">
    <source>
        <dbReference type="Google" id="ProtNLM"/>
    </source>
</evidence>
<sequence length="228" mass="26597">MKLYFLVEGISSEMQVYPKWINYFIPSLEFFHEYEDFKQSESGFFLVSGMGYPSILNQINNSIQDILDIGDVDYFYIILDCDEDDVESRKDLVHEALSKFTIPSRLNVEIVVQKRCFETILLANSVAMPRNPTTSPLIDYYRYYDVIANDPEDMGCYNSDYTHSQFHTAYAIQALREKRIRYTKSNCSSVTGVDYISRIEERVYNTPHLKSFRKLLESLKGVNEKLVS</sequence>